<dbReference type="KEGG" id="dmo:Dmoj_GI11127"/>
<dbReference type="InterPro" id="IPR013087">
    <property type="entry name" value="Znf_C2H2_type"/>
</dbReference>
<sequence>MDEVCRVCRSSAVTLVDIFAKRDRSDESEPCLAEMLNECVDCLVRRDDPFPKQICLSCVLAAQNAYRFKRRCEQSYQHFCQMLREAWQYPQCTIKVEAKEIEEEERGVNRDNIEVHIKSEEQDFMESIANSNTSEQLNEPDQLQSSKSDNAQPCPVCSKAFTNQGSLKRHIRIHSGERPYTCIYCQKAFNQSGNLHKHMRLHTGERPFKCVECPKTFTQSNHLANHIRIHIRSWQVKERPSHIDRLYKCTECSKAFTSKWYLQEHIRAHSGERSFKCSLCPKTFPSSADLQRHSRVHSAERPYKCMHCPKTFTQIVNLERHKRVHSGDRPYQCPHCHMAFTQSSHLVNHILTHSGERPFQCLECMKSFTRKEYLEKHSRIHSLP</sequence>
<dbReference type="FunFam" id="3.30.160.60:FF:000358">
    <property type="entry name" value="zinc finger protein 24"/>
    <property type="match status" value="1"/>
</dbReference>
<keyword evidence="11" id="KW-0539">Nucleus</keyword>
<keyword evidence="6 13" id="KW-0863">Zinc-finger</keyword>
<dbReference type="SMR" id="B4KH12"/>
<dbReference type="Gene3D" id="3.30.160.60">
    <property type="entry name" value="Classic Zinc Finger"/>
    <property type="match status" value="8"/>
</dbReference>
<protein>
    <recommendedName>
        <fullName evidence="20">Protein krueppel</fullName>
    </recommendedName>
</protein>
<dbReference type="OMA" id="IYCQKAF"/>
<dbReference type="FunFam" id="3.30.160.60:FF:000097">
    <property type="entry name" value="Zinc finger protein"/>
    <property type="match status" value="1"/>
</dbReference>
<dbReference type="OrthoDB" id="8895262at2759"/>
<evidence type="ECO:0000256" key="9">
    <source>
        <dbReference type="ARBA" id="ARBA00023125"/>
    </source>
</evidence>
<evidence type="ECO:0008006" key="20">
    <source>
        <dbReference type="Google" id="ProtNLM"/>
    </source>
</evidence>
<evidence type="ECO:0000313" key="18">
    <source>
        <dbReference type="EMBL" id="EDW12223.1"/>
    </source>
</evidence>
<comment type="similarity">
    <text evidence="3">Belongs to the krueppel C2H2-type zinc-finger protein family.</text>
</comment>
<evidence type="ECO:0000256" key="10">
    <source>
        <dbReference type="ARBA" id="ARBA00023163"/>
    </source>
</evidence>
<dbReference type="FunFam" id="3.30.160.60:FF:000110">
    <property type="entry name" value="Zinc finger protein-like"/>
    <property type="match status" value="1"/>
</dbReference>
<feature type="domain" description="C2H2-type" evidence="16">
    <location>
        <begin position="303"/>
        <end position="330"/>
    </location>
</feature>
<dbReference type="SUPFAM" id="SSF57716">
    <property type="entry name" value="Glucocorticoid receptor-like (DNA-binding domain)"/>
    <property type="match status" value="1"/>
</dbReference>
<feature type="domain" description="C2H2-type" evidence="16">
    <location>
        <begin position="275"/>
        <end position="302"/>
    </location>
</feature>
<dbReference type="SMART" id="SM00355">
    <property type="entry name" value="ZnF_C2H2"/>
    <property type="match status" value="8"/>
</dbReference>
<feature type="compositionally biased region" description="Polar residues" evidence="15">
    <location>
        <begin position="132"/>
        <end position="151"/>
    </location>
</feature>
<dbReference type="InterPro" id="IPR050527">
    <property type="entry name" value="Snail/Krueppel_Znf"/>
</dbReference>
<dbReference type="Pfam" id="PF00096">
    <property type="entry name" value="zf-C2H2"/>
    <property type="match status" value="8"/>
</dbReference>
<dbReference type="GO" id="GO:0000981">
    <property type="term" value="F:DNA-binding transcription factor activity, RNA polymerase II-specific"/>
    <property type="evidence" value="ECO:0007669"/>
    <property type="project" value="TreeGrafter"/>
</dbReference>
<dbReference type="Pfam" id="PF07776">
    <property type="entry name" value="zf-AD"/>
    <property type="match status" value="1"/>
</dbReference>
<dbReference type="FunFam" id="3.30.160.60:FF:000450">
    <property type="entry name" value="PR domain zinc finger protein 14"/>
    <property type="match status" value="1"/>
</dbReference>
<dbReference type="GO" id="GO:0005634">
    <property type="term" value="C:nucleus"/>
    <property type="evidence" value="ECO:0007669"/>
    <property type="project" value="UniProtKB-SubCell"/>
</dbReference>
<dbReference type="FunFam" id="3.30.160.60:FF:000446">
    <property type="entry name" value="Zinc finger protein"/>
    <property type="match status" value="1"/>
</dbReference>
<dbReference type="HOGENOM" id="CLU_002678_2_2_1"/>
<keyword evidence="19" id="KW-1185">Reference proteome</keyword>
<keyword evidence="9" id="KW-0238">DNA-binding</keyword>
<evidence type="ECO:0000313" key="19">
    <source>
        <dbReference type="Proteomes" id="UP000009192"/>
    </source>
</evidence>
<evidence type="ECO:0000256" key="3">
    <source>
        <dbReference type="ARBA" id="ARBA00006991"/>
    </source>
</evidence>
<keyword evidence="4 14" id="KW-0479">Metal-binding</keyword>
<keyword evidence="10" id="KW-0804">Transcription</keyword>
<evidence type="ECO:0000256" key="14">
    <source>
        <dbReference type="PROSITE-ProRule" id="PRU01263"/>
    </source>
</evidence>
<feature type="binding site" evidence="14">
    <location>
        <position position="5"/>
    </location>
    <ligand>
        <name>Zn(2+)</name>
        <dbReference type="ChEBI" id="CHEBI:29105"/>
    </ligand>
</feature>
<feature type="binding site" evidence="14">
    <location>
        <position position="58"/>
    </location>
    <ligand>
        <name>Zn(2+)</name>
        <dbReference type="ChEBI" id="CHEBI:29105"/>
    </ligand>
</feature>
<evidence type="ECO:0000256" key="6">
    <source>
        <dbReference type="ARBA" id="ARBA00022771"/>
    </source>
</evidence>
<evidence type="ECO:0000256" key="8">
    <source>
        <dbReference type="ARBA" id="ARBA00023015"/>
    </source>
</evidence>
<dbReference type="PROSITE" id="PS00028">
    <property type="entry name" value="ZINC_FINGER_C2H2_1"/>
    <property type="match status" value="8"/>
</dbReference>
<feature type="domain" description="C2H2-type" evidence="16">
    <location>
        <begin position="152"/>
        <end position="179"/>
    </location>
</feature>
<name>B4KH12_DROMO</name>
<reference evidence="18 19" key="1">
    <citation type="journal article" date="2007" name="Nature">
        <title>Evolution of genes and genomes on the Drosophila phylogeny.</title>
        <authorList>
            <consortium name="Drosophila 12 Genomes Consortium"/>
            <person name="Clark A.G."/>
            <person name="Eisen M.B."/>
            <person name="Smith D.R."/>
            <person name="Bergman C.M."/>
            <person name="Oliver B."/>
            <person name="Markow T.A."/>
            <person name="Kaufman T.C."/>
            <person name="Kellis M."/>
            <person name="Gelbart W."/>
            <person name="Iyer V.N."/>
            <person name="Pollard D.A."/>
            <person name="Sackton T.B."/>
            <person name="Larracuente A.M."/>
            <person name="Singh N.D."/>
            <person name="Abad J.P."/>
            <person name="Abt D.N."/>
            <person name="Adryan B."/>
            <person name="Aguade M."/>
            <person name="Akashi H."/>
            <person name="Anderson W.W."/>
            <person name="Aquadro C.F."/>
            <person name="Ardell D.H."/>
            <person name="Arguello R."/>
            <person name="Artieri C.G."/>
            <person name="Barbash D.A."/>
            <person name="Barker D."/>
            <person name="Barsanti P."/>
            <person name="Batterham P."/>
            <person name="Batzoglou S."/>
            <person name="Begun D."/>
            <person name="Bhutkar A."/>
            <person name="Blanco E."/>
            <person name="Bosak S.A."/>
            <person name="Bradley R.K."/>
            <person name="Brand A.D."/>
            <person name="Brent M.R."/>
            <person name="Brooks A.N."/>
            <person name="Brown R.H."/>
            <person name="Butlin R.K."/>
            <person name="Caggese C."/>
            <person name="Calvi B.R."/>
            <person name="Bernardo de Carvalho A."/>
            <person name="Caspi A."/>
            <person name="Castrezana S."/>
            <person name="Celniker S.E."/>
            <person name="Chang J.L."/>
            <person name="Chapple C."/>
            <person name="Chatterji S."/>
            <person name="Chinwalla A."/>
            <person name="Civetta A."/>
            <person name="Clifton S.W."/>
            <person name="Comeron J.M."/>
            <person name="Costello J.C."/>
            <person name="Coyne J.A."/>
            <person name="Daub J."/>
            <person name="David R.G."/>
            <person name="Delcher A.L."/>
            <person name="Delehaunty K."/>
            <person name="Do C.B."/>
            <person name="Ebling H."/>
            <person name="Edwards K."/>
            <person name="Eickbush T."/>
            <person name="Evans J.D."/>
            <person name="Filipski A."/>
            <person name="Findeiss S."/>
            <person name="Freyhult E."/>
            <person name="Fulton L."/>
            <person name="Fulton R."/>
            <person name="Garcia A.C."/>
            <person name="Gardiner A."/>
            <person name="Garfield D.A."/>
            <person name="Garvin B.E."/>
            <person name="Gibson G."/>
            <person name="Gilbert D."/>
            <person name="Gnerre S."/>
            <person name="Godfrey J."/>
            <person name="Good R."/>
            <person name="Gotea V."/>
            <person name="Gravely B."/>
            <person name="Greenberg A.J."/>
            <person name="Griffiths-Jones S."/>
            <person name="Gross S."/>
            <person name="Guigo R."/>
            <person name="Gustafson E.A."/>
            <person name="Haerty W."/>
            <person name="Hahn M.W."/>
            <person name="Halligan D.L."/>
            <person name="Halpern A.L."/>
            <person name="Halter G.M."/>
            <person name="Han M.V."/>
            <person name="Heger A."/>
            <person name="Hillier L."/>
            <person name="Hinrichs A.S."/>
            <person name="Holmes I."/>
            <person name="Hoskins R.A."/>
            <person name="Hubisz M.J."/>
            <person name="Hultmark D."/>
            <person name="Huntley M.A."/>
            <person name="Jaffe D.B."/>
            <person name="Jagadeeshan S."/>
            <person name="Jeck W.R."/>
            <person name="Johnson J."/>
            <person name="Jones C.D."/>
            <person name="Jordan W.C."/>
            <person name="Karpen G.H."/>
            <person name="Kataoka E."/>
            <person name="Keightley P.D."/>
            <person name="Kheradpour P."/>
            <person name="Kirkness E.F."/>
            <person name="Koerich L.B."/>
            <person name="Kristiansen K."/>
            <person name="Kudrna D."/>
            <person name="Kulathinal R.J."/>
            <person name="Kumar S."/>
            <person name="Kwok R."/>
            <person name="Lander E."/>
            <person name="Langley C.H."/>
            <person name="Lapoint R."/>
            <person name="Lazzaro B.P."/>
            <person name="Lee S.J."/>
            <person name="Levesque L."/>
            <person name="Li R."/>
            <person name="Lin C.F."/>
            <person name="Lin M.F."/>
            <person name="Lindblad-Toh K."/>
            <person name="Llopart A."/>
            <person name="Long M."/>
            <person name="Low L."/>
            <person name="Lozovsky E."/>
            <person name="Lu J."/>
            <person name="Luo M."/>
            <person name="Machado C.A."/>
            <person name="Makalowski W."/>
            <person name="Marzo M."/>
            <person name="Matsuda M."/>
            <person name="Matzkin L."/>
            <person name="McAllister B."/>
            <person name="McBride C.S."/>
            <person name="McKernan B."/>
            <person name="McKernan K."/>
            <person name="Mendez-Lago M."/>
            <person name="Minx P."/>
            <person name="Mollenhauer M.U."/>
            <person name="Montooth K."/>
            <person name="Mount S.M."/>
            <person name="Mu X."/>
            <person name="Myers E."/>
            <person name="Negre B."/>
            <person name="Newfeld S."/>
            <person name="Nielsen R."/>
            <person name="Noor M.A."/>
            <person name="O'Grady P."/>
            <person name="Pachter L."/>
            <person name="Papaceit M."/>
            <person name="Parisi M.J."/>
            <person name="Parisi M."/>
            <person name="Parts L."/>
            <person name="Pedersen J.S."/>
            <person name="Pesole G."/>
            <person name="Phillippy A.M."/>
            <person name="Ponting C.P."/>
            <person name="Pop M."/>
            <person name="Porcelli D."/>
            <person name="Powell J.R."/>
            <person name="Prohaska S."/>
            <person name="Pruitt K."/>
            <person name="Puig M."/>
            <person name="Quesneville H."/>
            <person name="Ram K.R."/>
            <person name="Rand D."/>
            <person name="Rasmussen M.D."/>
            <person name="Reed L.K."/>
            <person name="Reenan R."/>
            <person name="Reily A."/>
            <person name="Remington K.A."/>
            <person name="Rieger T.T."/>
            <person name="Ritchie M.G."/>
            <person name="Robin C."/>
            <person name="Rogers Y.H."/>
            <person name="Rohde C."/>
            <person name="Rozas J."/>
            <person name="Rubenfield M.J."/>
            <person name="Ruiz A."/>
            <person name="Russo S."/>
            <person name="Salzberg S.L."/>
            <person name="Sanchez-Gracia A."/>
            <person name="Saranga D.J."/>
            <person name="Sato H."/>
            <person name="Schaeffer S.W."/>
            <person name="Schatz M.C."/>
            <person name="Schlenke T."/>
            <person name="Schwartz R."/>
            <person name="Segarra C."/>
            <person name="Singh R.S."/>
            <person name="Sirot L."/>
            <person name="Sirota M."/>
            <person name="Sisneros N.B."/>
            <person name="Smith C.D."/>
            <person name="Smith T.F."/>
            <person name="Spieth J."/>
            <person name="Stage D.E."/>
            <person name="Stark A."/>
            <person name="Stephan W."/>
            <person name="Strausberg R.L."/>
            <person name="Strempel S."/>
            <person name="Sturgill D."/>
            <person name="Sutton G."/>
            <person name="Sutton G.G."/>
            <person name="Tao W."/>
            <person name="Teichmann S."/>
            <person name="Tobari Y.N."/>
            <person name="Tomimura Y."/>
            <person name="Tsolas J.M."/>
            <person name="Valente V.L."/>
            <person name="Venter E."/>
            <person name="Venter J.C."/>
            <person name="Vicario S."/>
            <person name="Vieira F.G."/>
            <person name="Vilella A.J."/>
            <person name="Villasante A."/>
            <person name="Walenz B."/>
            <person name="Wang J."/>
            <person name="Wasserman M."/>
            <person name="Watts T."/>
            <person name="Wilson D."/>
            <person name="Wilson R.K."/>
            <person name="Wing R.A."/>
            <person name="Wolfner M.F."/>
            <person name="Wong A."/>
            <person name="Wong G.K."/>
            <person name="Wu C.I."/>
            <person name="Wu G."/>
            <person name="Yamamoto D."/>
            <person name="Yang H.P."/>
            <person name="Yang S.P."/>
            <person name="Yorke J.A."/>
            <person name="Yoshida K."/>
            <person name="Zdobnov E."/>
            <person name="Zhang P."/>
            <person name="Zhang Y."/>
            <person name="Zimin A.V."/>
            <person name="Baldwin J."/>
            <person name="Abdouelleil A."/>
            <person name="Abdulkadir J."/>
            <person name="Abebe A."/>
            <person name="Abera B."/>
            <person name="Abreu J."/>
            <person name="Acer S.C."/>
            <person name="Aftuck L."/>
            <person name="Alexander A."/>
            <person name="An P."/>
            <person name="Anderson E."/>
            <person name="Anderson S."/>
            <person name="Arachi H."/>
            <person name="Azer M."/>
            <person name="Bachantsang P."/>
            <person name="Barry A."/>
            <person name="Bayul T."/>
            <person name="Berlin A."/>
            <person name="Bessette D."/>
            <person name="Bloom T."/>
            <person name="Blye J."/>
            <person name="Boguslavskiy L."/>
            <person name="Bonnet C."/>
            <person name="Boukhgalter B."/>
            <person name="Bourzgui I."/>
            <person name="Brown A."/>
            <person name="Cahill P."/>
            <person name="Channer S."/>
            <person name="Cheshatsang Y."/>
            <person name="Chuda L."/>
            <person name="Citroen M."/>
            <person name="Collymore A."/>
            <person name="Cooke P."/>
            <person name="Costello M."/>
            <person name="D'Aco K."/>
            <person name="Daza R."/>
            <person name="De Haan G."/>
            <person name="DeGray S."/>
            <person name="DeMaso C."/>
            <person name="Dhargay N."/>
            <person name="Dooley K."/>
            <person name="Dooley E."/>
            <person name="Doricent M."/>
            <person name="Dorje P."/>
            <person name="Dorjee K."/>
            <person name="Dupes A."/>
            <person name="Elong R."/>
            <person name="Falk J."/>
            <person name="Farina A."/>
            <person name="Faro S."/>
            <person name="Ferguson D."/>
            <person name="Fisher S."/>
            <person name="Foley C.D."/>
            <person name="Franke A."/>
            <person name="Friedrich D."/>
            <person name="Gadbois L."/>
            <person name="Gearin G."/>
            <person name="Gearin C.R."/>
            <person name="Giannoukos G."/>
            <person name="Goode T."/>
            <person name="Graham J."/>
            <person name="Grandbois E."/>
            <person name="Grewal S."/>
            <person name="Gyaltsen K."/>
            <person name="Hafez N."/>
            <person name="Hagos B."/>
            <person name="Hall J."/>
            <person name="Henson C."/>
            <person name="Hollinger A."/>
            <person name="Honan T."/>
            <person name="Huard M.D."/>
            <person name="Hughes L."/>
            <person name="Hurhula B."/>
            <person name="Husby M.E."/>
            <person name="Kamat A."/>
            <person name="Kanga B."/>
            <person name="Kashin S."/>
            <person name="Khazanovich D."/>
            <person name="Kisner P."/>
            <person name="Lance K."/>
            <person name="Lara M."/>
            <person name="Lee W."/>
            <person name="Lennon N."/>
            <person name="Letendre F."/>
            <person name="LeVine R."/>
            <person name="Lipovsky A."/>
            <person name="Liu X."/>
            <person name="Liu J."/>
            <person name="Liu S."/>
            <person name="Lokyitsang T."/>
            <person name="Lokyitsang Y."/>
            <person name="Lubonja R."/>
            <person name="Lui A."/>
            <person name="MacDonald P."/>
            <person name="Magnisalis V."/>
            <person name="Maru K."/>
            <person name="Matthews C."/>
            <person name="McCusker W."/>
            <person name="McDonough S."/>
            <person name="Mehta T."/>
            <person name="Meldrim J."/>
            <person name="Meneus L."/>
            <person name="Mihai O."/>
            <person name="Mihalev A."/>
            <person name="Mihova T."/>
            <person name="Mittelman R."/>
            <person name="Mlenga V."/>
            <person name="Montmayeur A."/>
            <person name="Mulrain L."/>
            <person name="Navidi A."/>
            <person name="Naylor J."/>
            <person name="Negash T."/>
            <person name="Nguyen T."/>
            <person name="Nguyen N."/>
            <person name="Nicol R."/>
            <person name="Norbu C."/>
            <person name="Norbu N."/>
            <person name="Novod N."/>
            <person name="O'Neill B."/>
            <person name="Osman S."/>
            <person name="Markiewicz E."/>
            <person name="Oyono O.L."/>
            <person name="Patti C."/>
            <person name="Phunkhang P."/>
            <person name="Pierre F."/>
            <person name="Priest M."/>
            <person name="Raghuraman S."/>
            <person name="Rege F."/>
            <person name="Reyes R."/>
            <person name="Rise C."/>
            <person name="Rogov P."/>
            <person name="Ross K."/>
            <person name="Ryan E."/>
            <person name="Settipalli S."/>
            <person name="Shea T."/>
            <person name="Sherpa N."/>
            <person name="Shi L."/>
            <person name="Shih D."/>
            <person name="Sparrow T."/>
            <person name="Spaulding J."/>
            <person name="Stalker J."/>
            <person name="Stange-Thomann N."/>
            <person name="Stavropoulos S."/>
            <person name="Stone C."/>
            <person name="Strader C."/>
            <person name="Tesfaye S."/>
            <person name="Thomson T."/>
            <person name="Thoulutsang Y."/>
            <person name="Thoulutsang D."/>
            <person name="Topham K."/>
            <person name="Topping I."/>
            <person name="Tsamla T."/>
            <person name="Vassiliev H."/>
            <person name="Vo A."/>
            <person name="Wangchuk T."/>
            <person name="Wangdi T."/>
            <person name="Weiand M."/>
            <person name="Wilkinson J."/>
            <person name="Wilson A."/>
            <person name="Yadav S."/>
            <person name="Young G."/>
            <person name="Yu Q."/>
            <person name="Zembek L."/>
            <person name="Zhong D."/>
            <person name="Zimmer A."/>
            <person name="Zwirko Z."/>
            <person name="Jaffe D.B."/>
            <person name="Alvarez P."/>
            <person name="Brockman W."/>
            <person name="Butler J."/>
            <person name="Chin C."/>
            <person name="Gnerre S."/>
            <person name="Grabherr M."/>
            <person name="Kleber M."/>
            <person name="Mauceli E."/>
            <person name="MacCallum I."/>
        </authorList>
    </citation>
    <scope>NUCLEOTIDE SEQUENCE [LARGE SCALE GENOMIC DNA]</scope>
    <source>
        <strain evidence="19">Tucson 15081-1352.22</strain>
    </source>
</reference>
<dbReference type="EMBL" id="CH933807">
    <property type="protein sequence ID" value="EDW12223.1"/>
    <property type="molecule type" value="Genomic_DNA"/>
</dbReference>
<dbReference type="InParanoid" id="B4KH12"/>
<dbReference type="FunFam" id="3.30.160.60:FF:000744">
    <property type="entry name" value="zinc finger E-box-binding homeobox 1"/>
    <property type="match status" value="1"/>
</dbReference>
<feature type="binding site" evidence="14">
    <location>
        <position position="8"/>
    </location>
    <ligand>
        <name>Zn(2+)</name>
        <dbReference type="ChEBI" id="CHEBI:29105"/>
    </ligand>
</feature>
<dbReference type="Gene3D" id="3.40.1800.20">
    <property type="match status" value="1"/>
</dbReference>
<evidence type="ECO:0000256" key="11">
    <source>
        <dbReference type="ARBA" id="ARBA00023242"/>
    </source>
</evidence>
<dbReference type="SUPFAM" id="SSF57667">
    <property type="entry name" value="beta-beta-alpha zinc fingers"/>
    <property type="match status" value="5"/>
</dbReference>
<organism evidence="18 19">
    <name type="scientific">Drosophila mojavensis</name>
    <name type="common">Fruit fly</name>
    <dbReference type="NCBI Taxonomy" id="7230"/>
    <lineage>
        <taxon>Eukaryota</taxon>
        <taxon>Metazoa</taxon>
        <taxon>Ecdysozoa</taxon>
        <taxon>Arthropoda</taxon>
        <taxon>Hexapoda</taxon>
        <taxon>Insecta</taxon>
        <taxon>Pterygota</taxon>
        <taxon>Neoptera</taxon>
        <taxon>Endopterygota</taxon>
        <taxon>Diptera</taxon>
        <taxon>Brachycera</taxon>
        <taxon>Muscomorpha</taxon>
        <taxon>Ephydroidea</taxon>
        <taxon>Drosophilidae</taxon>
        <taxon>Drosophila</taxon>
    </lineage>
</organism>
<feature type="domain" description="C2H2-type" evidence="16">
    <location>
        <begin position="180"/>
        <end position="207"/>
    </location>
</feature>
<dbReference type="FunFam" id="3.30.160.60:FF:001602">
    <property type="entry name" value="Zinc finger protein 490"/>
    <property type="match status" value="1"/>
</dbReference>
<keyword evidence="5" id="KW-0677">Repeat</keyword>
<accession>B4KH12</accession>
<dbReference type="PROSITE" id="PS50157">
    <property type="entry name" value="ZINC_FINGER_C2H2_2"/>
    <property type="match status" value="8"/>
</dbReference>
<dbReference type="PhylomeDB" id="B4KH12"/>
<comment type="subcellular location">
    <subcellularLocation>
        <location evidence="2">Nucleus</location>
    </subcellularLocation>
</comment>
<proteinExistence type="inferred from homology"/>
<keyword evidence="7 14" id="KW-0862">Zinc</keyword>
<evidence type="ECO:0000259" key="17">
    <source>
        <dbReference type="PROSITE" id="PS51915"/>
    </source>
</evidence>
<dbReference type="GO" id="GO:0008270">
    <property type="term" value="F:zinc ion binding"/>
    <property type="evidence" value="ECO:0007669"/>
    <property type="project" value="UniProtKB-UniRule"/>
</dbReference>
<evidence type="ECO:0000256" key="15">
    <source>
        <dbReference type="SAM" id="MobiDB-lite"/>
    </source>
</evidence>
<feature type="domain" description="ZAD" evidence="17">
    <location>
        <begin position="3"/>
        <end position="82"/>
    </location>
</feature>
<feature type="region of interest" description="Disordered" evidence="15">
    <location>
        <begin position="132"/>
        <end position="152"/>
    </location>
</feature>
<evidence type="ECO:0000256" key="2">
    <source>
        <dbReference type="ARBA" id="ARBA00004123"/>
    </source>
</evidence>
<dbReference type="eggNOG" id="KOG1721">
    <property type="taxonomic scope" value="Eukaryota"/>
</dbReference>
<feature type="domain" description="C2H2-type" evidence="16">
    <location>
        <begin position="331"/>
        <end position="358"/>
    </location>
</feature>
<keyword evidence="8" id="KW-0805">Transcription regulation</keyword>
<dbReference type="SMART" id="SM00868">
    <property type="entry name" value="zf-AD"/>
    <property type="match status" value="1"/>
</dbReference>
<comment type="similarity">
    <text evidence="12">Belongs to the snail C2H2-type zinc-finger protein family.</text>
</comment>
<dbReference type="PROSITE" id="PS51915">
    <property type="entry name" value="ZAD"/>
    <property type="match status" value="1"/>
</dbReference>
<feature type="domain" description="C2H2-type" evidence="16">
    <location>
        <begin position="247"/>
        <end position="274"/>
    </location>
</feature>
<dbReference type="FunFam" id="3.30.160.60:FF:002343">
    <property type="entry name" value="Zinc finger protein 33A"/>
    <property type="match status" value="1"/>
</dbReference>
<dbReference type="Proteomes" id="UP000009192">
    <property type="component" value="Unassembled WGS sequence"/>
</dbReference>
<dbReference type="PANTHER" id="PTHR24388">
    <property type="entry name" value="ZINC FINGER PROTEIN"/>
    <property type="match status" value="1"/>
</dbReference>
<evidence type="ECO:0000256" key="1">
    <source>
        <dbReference type="ARBA" id="ARBA00003767"/>
    </source>
</evidence>
<gene>
    <name evidence="18" type="primary">Dmoj\GI11127</name>
    <name evidence="18" type="ORF">Dmoj_GI11127</name>
</gene>
<feature type="binding site" evidence="14">
    <location>
        <position position="55"/>
    </location>
    <ligand>
        <name>Zn(2+)</name>
        <dbReference type="ChEBI" id="CHEBI:29105"/>
    </ligand>
</feature>
<dbReference type="AlphaFoldDB" id="B4KH12"/>
<feature type="domain" description="C2H2-type" evidence="16">
    <location>
        <begin position="359"/>
        <end position="384"/>
    </location>
</feature>
<feature type="domain" description="C2H2-type" evidence="16">
    <location>
        <begin position="208"/>
        <end position="230"/>
    </location>
</feature>
<dbReference type="PANTHER" id="PTHR24388:SF96">
    <property type="entry name" value="GENE, 32687-RELATED"/>
    <property type="match status" value="1"/>
</dbReference>
<evidence type="ECO:0000256" key="4">
    <source>
        <dbReference type="ARBA" id="ARBA00022723"/>
    </source>
</evidence>
<evidence type="ECO:0000256" key="12">
    <source>
        <dbReference type="ARBA" id="ARBA00037948"/>
    </source>
</evidence>
<comment type="function">
    <text evidence="1">May be involved in transcriptional regulation.</text>
</comment>
<evidence type="ECO:0000256" key="13">
    <source>
        <dbReference type="PROSITE-ProRule" id="PRU00042"/>
    </source>
</evidence>
<evidence type="ECO:0000256" key="5">
    <source>
        <dbReference type="ARBA" id="ARBA00022737"/>
    </source>
</evidence>
<evidence type="ECO:0000259" key="16">
    <source>
        <dbReference type="PROSITE" id="PS50157"/>
    </source>
</evidence>
<dbReference type="GO" id="GO:0000978">
    <property type="term" value="F:RNA polymerase II cis-regulatory region sequence-specific DNA binding"/>
    <property type="evidence" value="ECO:0007669"/>
    <property type="project" value="TreeGrafter"/>
</dbReference>
<evidence type="ECO:0000256" key="7">
    <source>
        <dbReference type="ARBA" id="ARBA00022833"/>
    </source>
</evidence>
<dbReference type="InterPro" id="IPR036236">
    <property type="entry name" value="Znf_C2H2_sf"/>
</dbReference>
<dbReference type="InterPro" id="IPR012934">
    <property type="entry name" value="Znf_AD"/>
</dbReference>